<evidence type="ECO:0000256" key="1">
    <source>
        <dbReference type="SAM" id="MobiDB-lite"/>
    </source>
</evidence>
<sequence>MSAALRKSQTASHPENKVNFIQPSFNEEELSLQIPEDALRKSEAFRHSKSMVISDQNLPEHMDTVSRQSRHSAGSTGGRICHLPSPEYASETPASPKYPLTIVSGSTIELPKMRSTGVGSSEVLAESVLTQTESFSSFSEQKDVPFEMKKHGRIESLKQPRESGESRRTLNEAYRTNERKGL</sequence>
<feature type="region of interest" description="Disordered" evidence="1">
    <location>
        <begin position="132"/>
        <end position="182"/>
    </location>
</feature>
<proteinExistence type="predicted"/>
<name>A0ABN7ANF2_9HEMI</name>
<feature type="region of interest" description="Disordered" evidence="1">
    <location>
        <begin position="50"/>
        <end position="97"/>
    </location>
</feature>
<dbReference type="Proteomes" id="UP001307889">
    <property type="component" value="Chromosome 4"/>
</dbReference>
<reference evidence="2 3" key="1">
    <citation type="submission" date="2023-09" db="EMBL/GenBank/DDBJ databases">
        <title>Nesidiocoris tenuis whole genome shotgun sequence.</title>
        <authorList>
            <person name="Shibata T."/>
            <person name="Shimoda M."/>
            <person name="Kobayashi T."/>
            <person name="Uehara T."/>
        </authorList>
    </citation>
    <scope>NUCLEOTIDE SEQUENCE [LARGE SCALE GENOMIC DNA]</scope>
    <source>
        <strain evidence="2 3">Japan</strain>
    </source>
</reference>
<keyword evidence="3" id="KW-1185">Reference proteome</keyword>
<organism evidence="2 3">
    <name type="scientific">Nesidiocoris tenuis</name>
    <dbReference type="NCBI Taxonomy" id="355587"/>
    <lineage>
        <taxon>Eukaryota</taxon>
        <taxon>Metazoa</taxon>
        <taxon>Ecdysozoa</taxon>
        <taxon>Arthropoda</taxon>
        <taxon>Hexapoda</taxon>
        <taxon>Insecta</taxon>
        <taxon>Pterygota</taxon>
        <taxon>Neoptera</taxon>
        <taxon>Paraneoptera</taxon>
        <taxon>Hemiptera</taxon>
        <taxon>Heteroptera</taxon>
        <taxon>Panheteroptera</taxon>
        <taxon>Cimicomorpha</taxon>
        <taxon>Miridae</taxon>
        <taxon>Dicyphina</taxon>
        <taxon>Nesidiocoris</taxon>
    </lineage>
</organism>
<dbReference type="EMBL" id="AP028912">
    <property type="protein sequence ID" value="BES93760.1"/>
    <property type="molecule type" value="Genomic_DNA"/>
</dbReference>
<evidence type="ECO:0000313" key="3">
    <source>
        <dbReference type="Proteomes" id="UP001307889"/>
    </source>
</evidence>
<feature type="compositionally biased region" description="Polar residues" evidence="1">
    <location>
        <begin position="7"/>
        <end position="25"/>
    </location>
</feature>
<gene>
    <name evidence="2" type="ORF">NTJ_06569</name>
</gene>
<feature type="compositionally biased region" description="Basic and acidic residues" evidence="1">
    <location>
        <begin position="140"/>
        <end position="182"/>
    </location>
</feature>
<accession>A0ABN7ANF2</accession>
<feature type="compositionally biased region" description="Polar residues" evidence="1">
    <location>
        <begin position="65"/>
        <end position="74"/>
    </location>
</feature>
<protein>
    <submittedName>
        <fullName evidence="2">Uncharacterized protein</fullName>
    </submittedName>
</protein>
<evidence type="ECO:0000313" key="2">
    <source>
        <dbReference type="EMBL" id="BES93760.1"/>
    </source>
</evidence>
<feature type="region of interest" description="Disordered" evidence="1">
    <location>
        <begin position="1"/>
        <end position="26"/>
    </location>
</feature>